<comment type="subcellular location">
    <subcellularLocation>
        <location evidence="1 7">Cell membrane</location>
        <topology evidence="1 7">Multi-pass membrane protein</topology>
    </subcellularLocation>
</comment>
<evidence type="ECO:0000256" key="4">
    <source>
        <dbReference type="ARBA" id="ARBA00022692"/>
    </source>
</evidence>
<evidence type="ECO:0000256" key="7">
    <source>
        <dbReference type="RuleBase" id="RU363032"/>
    </source>
</evidence>
<dbReference type="InterPro" id="IPR025966">
    <property type="entry name" value="OppC_N"/>
</dbReference>
<evidence type="ECO:0000313" key="10">
    <source>
        <dbReference type="Proteomes" id="UP001239680"/>
    </source>
</evidence>
<dbReference type="Pfam" id="PF12911">
    <property type="entry name" value="OppC_N"/>
    <property type="match status" value="1"/>
</dbReference>
<dbReference type="PANTHER" id="PTHR43386:SF26">
    <property type="entry name" value="ABC TRANSPORTER PERMEASE PROTEIN"/>
    <property type="match status" value="1"/>
</dbReference>
<evidence type="ECO:0000256" key="1">
    <source>
        <dbReference type="ARBA" id="ARBA00004651"/>
    </source>
</evidence>
<keyword evidence="3" id="KW-1003">Cell membrane</keyword>
<dbReference type="CDD" id="cd06261">
    <property type="entry name" value="TM_PBP2"/>
    <property type="match status" value="1"/>
</dbReference>
<name>A0ABU0W222_9RHOB</name>
<dbReference type="Pfam" id="PF00528">
    <property type="entry name" value="BPD_transp_1"/>
    <property type="match status" value="1"/>
</dbReference>
<feature type="transmembrane region" description="Helical" evidence="7">
    <location>
        <begin position="29"/>
        <end position="51"/>
    </location>
</feature>
<organism evidence="9 10">
    <name type="scientific">Pseudogemmobacter lacusdianii</name>
    <dbReference type="NCBI Taxonomy" id="3069608"/>
    <lineage>
        <taxon>Bacteria</taxon>
        <taxon>Pseudomonadati</taxon>
        <taxon>Pseudomonadota</taxon>
        <taxon>Alphaproteobacteria</taxon>
        <taxon>Rhodobacterales</taxon>
        <taxon>Paracoccaceae</taxon>
        <taxon>Pseudogemmobacter</taxon>
    </lineage>
</organism>
<dbReference type="Proteomes" id="UP001239680">
    <property type="component" value="Unassembled WGS sequence"/>
</dbReference>
<comment type="similarity">
    <text evidence="7">Belongs to the binding-protein-dependent transport system permease family.</text>
</comment>
<feature type="domain" description="ABC transmembrane type-1" evidence="8">
    <location>
        <begin position="99"/>
        <end position="289"/>
    </location>
</feature>
<gene>
    <name evidence="9" type="ORF">Q9295_16335</name>
</gene>
<accession>A0ABU0W222</accession>
<proteinExistence type="inferred from homology"/>
<reference evidence="9 10" key="1">
    <citation type="submission" date="2023-08" db="EMBL/GenBank/DDBJ databases">
        <title>Characterization of two Paracoccaceae strains isolated from Phycosphere and proposal of Xinfangfangia lacusdiani sp. nov.</title>
        <authorList>
            <person name="Deng Y."/>
            <person name="Zhang Y.Q."/>
        </authorList>
    </citation>
    <scope>NUCLEOTIDE SEQUENCE [LARGE SCALE GENOMIC DNA]</scope>
    <source>
        <strain evidence="9 10">CPCC 101601</strain>
    </source>
</reference>
<keyword evidence="5 7" id="KW-1133">Transmembrane helix</keyword>
<feature type="transmembrane region" description="Helical" evidence="7">
    <location>
        <begin position="268"/>
        <end position="289"/>
    </location>
</feature>
<dbReference type="InterPro" id="IPR000515">
    <property type="entry name" value="MetI-like"/>
</dbReference>
<sequence>MSGNIPVTKPPFSQTPMGELVSDFTANPFAVLGFFGLLAVIICAIFAPYIAPQNPYDLMTLDFMDGNLPPGSTGGMGQVFMLGTDDQGRDVWSSILYGLRTSLAVGAASAFIAFGIGCIVGLIAAYAGGLTDTLIMRLVELQLSFPAILIAMILVAVLGQGTDKIILALVAVQWAYYARTIRGLALVEKGREYIEATHVLGFSHFRIVLRHLLPNCIPPLIVIVTMQVASAIALEATLSFLGIGLPLTEPSLGQQIANGYGYMQAGRYWLSIFPGVALLFTIVSLNLVGDHLRDILNPKTRRQ</sequence>
<protein>
    <submittedName>
        <fullName evidence="9">ABC transporter permease</fullName>
    </submittedName>
</protein>
<feature type="transmembrane region" description="Helical" evidence="7">
    <location>
        <begin position="147"/>
        <end position="172"/>
    </location>
</feature>
<dbReference type="PROSITE" id="PS50928">
    <property type="entry name" value="ABC_TM1"/>
    <property type="match status" value="1"/>
</dbReference>
<keyword evidence="2 7" id="KW-0813">Transport</keyword>
<keyword evidence="4 7" id="KW-0812">Transmembrane</keyword>
<dbReference type="EMBL" id="JAVDBT010000019">
    <property type="protein sequence ID" value="MDQ2067943.1"/>
    <property type="molecule type" value="Genomic_DNA"/>
</dbReference>
<dbReference type="SUPFAM" id="SSF161098">
    <property type="entry name" value="MetI-like"/>
    <property type="match status" value="1"/>
</dbReference>
<comment type="caution">
    <text evidence="9">The sequence shown here is derived from an EMBL/GenBank/DDBJ whole genome shotgun (WGS) entry which is preliminary data.</text>
</comment>
<dbReference type="InterPro" id="IPR035906">
    <property type="entry name" value="MetI-like_sf"/>
</dbReference>
<evidence type="ECO:0000256" key="3">
    <source>
        <dbReference type="ARBA" id="ARBA00022475"/>
    </source>
</evidence>
<dbReference type="PANTHER" id="PTHR43386">
    <property type="entry name" value="OLIGOPEPTIDE TRANSPORT SYSTEM PERMEASE PROTEIN APPC"/>
    <property type="match status" value="1"/>
</dbReference>
<evidence type="ECO:0000256" key="5">
    <source>
        <dbReference type="ARBA" id="ARBA00022989"/>
    </source>
</evidence>
<evidence type="ECO:0000256" key="2">
    <source>
        <dbReference type="ARBA" id="ARBA00022448"/>
    </source>
</evidence>
<evidence type="ECO:0000259" key="8">
    <source>
        <dbReference type="PROSITE" id="PS50928"/>
    </source>
</evidence>
<evidence type="ECO:0000313" key="9">
    <source>
        <dbReference type="EMBL" id="MDQ2067943.1"/>
    </source>
</evidence>
<feature type="transmembrane region" description="Helical" evidence="7">
    <location>
        <begin position="220"/>
        <end position="248"/>
    </location>
</feature>
<dbReference type="Gene3D" id="1.10.3720.10">
    <property type="entry name" value="MetI-like"/>
    <property type="match status" value="1"/>
</dbReference>
<keyword evidence="10" id="KW-1185">Reference proteome</keyword>
<dbReference type="RefSeq" id="WP_306681655.1">
    <property type="nucleotide sequence ID" value="NZ_JAVDBT010000019.1"/>
</dbReference>
<keyword evidence="6 7" id="KW-0472">Membrane</keyword>
<feature type="transmembrane region" description="Helical" evidence="7">
    <location>
        <begin position="103"/>
        <end position="127"/>
    </location>
</feature>
<evidence type="ECO:0000256" key="6">
    <source>
        <dbReference type="ARBA" id="ARBA00023136"/>
    </source>
</evidence>
<dbReference type="InterPro" id="IPR050366">
    <property type="entry name" value="BP-dependent_transpt_permease"/>
</dbReference>